<protein>
    <submittedName>
        <fullName evidence="1">Uncharacterized protein</fullName>
    </submittedName>
</protein>
<dbReference type="Proteomes" id="UP000077755">
    <property type="component" value="Chromosome 8"/>
</dbReference>
<name>A0AAF0XNS1_DAUCS</name>
<dbReference type="PANTHER" id="PTHR48221">
    <property type="entry name" value="ACYL-COA SYNTHETASE FAMILY PROTEIN"/>
    <property type="match status" value="1"/>
</dbReference>
<dbReference type="AlphaFoldDB" id="A0AAF0XNS1"/>
<sequence>MSSIQEITNLFAALALNLKASENEEIDNSIHLSISKLNQSINLSYHSRTRVLDTALSLMCFTSPQVFDSMIEYSVKTVVSVLSSSINCKAIRCGEEAVLLIGCLISSHDVVELVETCGDILGKLKARIICESLLYAVVKVAVSASSFRHVKELRPVLDVRPGAGRTLDLSKLLCYVPKEMTVKKGEIPLRLMFWYLDPLVLKNDVTQILQESIRRPFICLFTELCQRIEWRSTILSLAFSPLMFIETRSLLHNWFLLTGLASLLEFQIKLVSLVLDIISRPMRWGILADVSSMLPFSHAYFPHSLQFLKILTGPLTSGGLLQLVHNISNSQFRAERCSPNQAATKSSLVDHKSMWAIAMNFPDWFHISSVVLFLNKSSGDSFGSTFISGAAFAQDTEEAEPLCSAAARYIAWILNPIGKSHQDVLAQNLVKMAGNFTSKQYGLAKTTNPKKLKRPKIYHGVHGKEYDCQIIQLWINDFRDMYSKHIYNTVNSSIEGKSAPCAKLGLDMLFRRISLGILIGCSDNVNEEGWEILLHYAATGIILQLTNTQDTGLRPKQKSQGMEVSVAWNENSDLKEVEKGAILVFYLTDVVENMSVPLTDSEESESDFICRVKSKATKYLLKCVNRLLNLNVHEDYALMLQDLHKRLIRWSYQGKAVFQGSKDVDDTIETISKILSSL</sequence>
<keyword evidence="2" id="KW-1185">Reference proteome</keyword>
<gene>
    <name evidence="1" type="ORF">DCAR_0830935</name>
</gene>
<reference evidence="1" key="1">
    <citation type="journal article" date="2016" name="Nat. Genet.">
        <title>A high-quality carrot genome assembly provides new insights into carotenoid accumulation and asterid genome evolution.</title>
        <authorList>
            <person name="Iorizzo M."/>
            <person name="Ellison S."/>
            <person name="Senalik D."/>
            <person name="Zeng P."/>
            <person name="Satapoomin P."/>
            <person name="Huang J."/>
            <person name="Bowman M."/>
            <person name="Iovene M."/>
            <person name="Sanseverino W."/>
            <person name="Cavagnaro P."/>
            <person name="Yildiz M."/>
            <person name="Macko-Podgorni A."/>
            <person name="Moranska E."/>
            <person name="Grzebelus E."/>
            <person name="Grzebelus D."/>
            <person name="Ashrafi H."/>
            <person name="Zheng Z."/>
            <person name="Cheng S."/>
            <person name="Spooner D."/>
            <person name="Van Deynze A."/>
            <person name="Simon P."/>
        </authorList>
    </citation>
    <scope>NUCLEOTIDE SEQUENCE</scope>
    <source>
        <tissue evidence="1">Leaf</tissue>
    </source>
</reference>
<evidence type="ECO:0000313" key="2">
    <source>
        <dbReference type="Proteomes" id="UP000077755"/>
    </source>
</evidence>
<reference evidence="1" key="2">
    <citation type="submission" date="2022-03" db="EMBL/GenBank/DDBJ databases">
        <title>Draft title - Genomic analysis of global carrot germplasm unveils the trajectory of domestication and the origin of high carotenoid orange carrot.</title>
        <authorList>
            <person name="Iorizzo M."/>
            <person name="Ellison S."/>
            <person name="Senalik D."/>
            <person name="Macko-Podgorni A."/>
            <person name="Grzebelus D."/>
            <person name="Bostan H."/>
            <person name="Rolling W."/>
            <person name="Curaba J."/>
            <person name="Simon P."/>
        </authorList>
    </citation>
    <scope>NUCLEOTIDE SEQUENCE</scope>
    <source>
        <tissue evidence="1">Leaf</tissue>
    </source>
</reference>
<accession>A0AAF0XNS1</accession>
<organism evidence="1 2">
    <name type="scientific">Daucus carota subsp. sativus</name>
    <name type="common">Carrot</name>
    <dbReference type="NCBI Taxonomy" id="79200"/>
    <lineage>
        <taxon>Eukaryota</taxon>
        <taxon>Viridiplantae</taxon>
        <taxon>Streptophyta</taxon>
        <taxon>Embryophyta</taxon>
        <taxon>Tracheophyta</taxon>
        <taxon>Spermatophyta</taxon>
        <taxon>Magnoliopsida</taxon>
        <taxon>eudicotyledons</taxon>
        <taxon>Gunneridae</taxon>
        <taxon>Pentapetalae</taxon>
        <taxon>asterids</taxon>
        <taxon>campanulids</taxon>
        <taxon>Apiales</taxon>
        <taxon>Apiaceae</taxon>
        <taxon>Apioideae</taxon>
        <taxon>Scandiceae</taxon>
        <taxon>Daucinae</taxon>
        <taxon>Daucus</taxon>
        <taxon>Daucus sect. Daucus</taxon>
    </lineage>
</organism>
<dbReference type="EMBL" id="CP093350">
    <property type="protein sequence ID" value="WOH11448.1"/>
    <property type="molecule type" value="Genomic_DNA"/>
</dbReference>
<evidence type="ECO:0000313" key="1">
    <source>
        <dbReference type="EMBL" id="WOH11448.1"/>
    </source>
</evidence>
<proteinExistence type="predicted"/>
<dbReference type="PANTHER" id="PTHR48221:SF2">
    <property type="entry name" value="ACYL-COA SYNTHETASE FAMILY PROTEIN"/>
    <property type="match status" value="1"/>
</dbReference>